<sequence length="581" mass="65085">MAQHHVLSTIEILDEIFHHLQPAPKATSCYRPFFTWIDREGLTALARAARVCKVFYVPACRVLWQQMINLEPLLALVPLPKKPRSCCKFTSLWHSRSRQPSTNNSVSISRSPTSAWTLTGACSIQIEARTASVCIDGAAWDRFRFYAAFVQVLVVKTSPWHVPPIKTLSKELAMQQLFQLQGIIFPNLLFLTWTDELPARILSTRFLSPVLRGLCIACSGRHCSSLPTNDCPWDSHIPALLEQLATHSPAVLKLHLTTSRPCSHWLTLSVTLLPQNRQLSIRSLTLESYHDITPSPKLQIPGLITLSQMPRLNSLTLMPDLVLIPPGEHDRIDFPCLRELRLYHRAGTCPPALEIIKSTSLRTSFLELNPWNEVAFQQACSACVTAFPHLENFTGLVASPQNCGEPTIYITHPGLAISELCAPLFRLPDIRSIMICSFNVVQVTDADLVTFSQAWPKLRLLNILSQEDDSPSPVSVSYSGVLHFLDTLPNLVDLCLPRIEITLENMRNIPPSTTHRTLQWLSAKGLTETHLWTLREGLLPNLRVVPSLYAERCGMFSVKTCPRDSDISPDLAHFLSCLAVV</sequence>
<comment type="caution">
    <text evidence="1">The sequence shown here is derived from an EMBL/GenBank/DDBJ whole genome shotgun (WGS) entry which is preliminary data.</text>
</comment>
<gene>
    <name evidence="1" type="ORF">NUW54_g1717</name>
</gene>
<proteinExistence type="predicted"/>
<evidence type="ECO:0000313" key="1">
    <source>
        <dbReference type="EMBL" id="KAJ3012993.1"/>
    </source>
</evidence>
<organism evidence="1 2">
    <name type="scientific">Trametes sanguinea</name>
    <dbReference type="NCBI Taxonomy" id="158606"/>
    <lineage>
        <taxon>Eukaryota</taxon>
        <taxon>Fungi</taxon>
        <taxon>Dikarya</taxon>
        <taxon>Basidiomycota</taxon>
        <taxon>Agaricomycotina</taxon>
        <taxon>Agaricomycetes</taxon>
        <taxon>Polyporales</taxon>
        <taxon>Polyporaceae</taxon>
        <taxon>Trametes</taxon>
    </lineage>
</organism>
<protein>
    <submittedName>
        <fullName evidence="1">Uncharacterized protein</fullName>
    </submittedName>
</protein>
<evidence type="ECO:0000313" key="2">
    <source>
        <dbReference type="Proteomes" id="UP001144978"/>
    </source>
</evidence>
<name>A0ACC1Q795_9APHY</name>
<dbReference type="EMBL" id="JANSHE010000295">
    <property type="protein sequence ID" value="KAJ3012993.1"/>
    <property type="molecule type" value="Genomic_DNA"/>
</dbReference>
<reference evidence="1" key="1">
    <citation type="submission" date="2022-08" db="EMBL/GenBank/DDBJ databases">
        <title>Genome Sequence of Pycnoporus sanguineus.</title>
        <authorList>
            <person name="Buettner E."/>
        </authorList>
    </citation>
    <scope>NUCLEOTIDE SEQUENCE</scope>
    <source>
        <strain evidence="1">CG-C14</strain>
    </source>
</reference>
<dbReference type="Proteomes" id="UP001144978">
    <property type="component" value="Unassembled WGS sequence"/>
</dbReference>
<keyword evidence="2" id="KW-1185">Reference proteome</keyword>
<accession>A0ACC1Q795</accession>